<dbReference type="Proteomes" id="UP001140817">
    <property type="component" value="Unassembled WGS sequence"/>
</dbReference>
<dbReference type="Pfam" id="PF01546">
    <property type="entry name" value="Peptidase_M20"/>
    <property type="match status" value="1"/>
</dbReference>
<dbReference type="SUPFAM" id="SSF53187">
    <property type="entry name" value="Zn-dependent exopeptidases"/>
    <property type="match status" value="1"/>
</dbReference>
<dbReference type="AlphaFoldDB" id="A0A9X2MAM8"/>
<dbReference type="Gene3D" id="3.40.630.10">
    <property type="entry name" value="Zn peptidases"/>
    <property type="match status" value="1"/>
</dbReference>
<keyword evidence="2" id="KW-1185">Reference proteome</keyword>
<reference evidence="1" key="1">
    <citation type="submission" date="2022-07" db="EMBL/GenBank/DDBJ databases">
        <title>Enhanced cultured diversity of the mouse gut microbiota enables custom-made synthetic communities.</title>
        <authorList>
            <person name="Afrizal A."/>
        </authorList>
    </citation>
    <scope>NUCLEOTIDE SEQUENCE</scope>
    <source>
        <strain evidence="1">DSM 29186</strain>
    </source>
</reference>
<sequence length="82" mass="9438">MAYIIKDPSYEIIAIRADIDVLPITEQNNKTYKSKHEGVMHACGHDAHTAMFIGACKVLYNMRNDLKVNVKFFFQEAEERFG</sequence>
<protein>
    <submittedName>
        <fullName evidence="1">M20/M25/M40 family metallo-hydrolase</fullName>
    </submittedName>
</protein>
<comment type="caution">
    <text evidence="1">The sequence shown here is derived from an EMBL/GenBank/DDBJ whole genome shotgun (WGS) entry which is preliminary data.</text>
</comment>
<organism evidence="1 2">
    <name type="scientific">Terrisporobacter muris</name>
    <dbReference type="NCBI Taxonomy" id="2963284"/>
    <lineage>
        <taxon>Bacteria</taxon>
        <taxon>Bacillati</taxon>
        <taxon>Bacillota</taxon>
        <taxon>Clostridia</taxon>
        <taxon>Peptostreptococcales</taxon>
        <taxon>Peptostreptococcaceae</taxon>
        <taxon>Terrisporobacter</taxon>
    </lineage>
</organism>
<dbReference type="EMBL" id="JANKBY010000069">
    <property type="protein sequence ID" value="MCR1822653.1"/>
    <property type="molecule type" value="Genomic_DNA"/>
</dbReference>
<evidence type="ECO:0000313" key="2">
    <source>
        <dbReference type="Proteomes" id="UP001140817"/>
    </source>
</evidence>
<dbReference type="PANTHER" id="PTHR11014">
    <property type="entry name" value="PEPTIDASE M20 FAMILY MEMBER"/>
    <property type="match status" value="1"/>
</dbReference>
<dbReference type="GO" id="GO:0016787">
    <property type="term" value="F:hydrolase activity"/>
    <property type="evidence" value="ECO:0007669"/>
    <property type="project" value="InterPro"/>
</dbReference>
<proteinExistence type="predicted"/>
<dbReference type="InterPro" id="IPR017439">
    <property type="entry name" value="Amidohydrolase"/>
</dbReference>
<dbReference type="PANTHER" id="PTHR11014:SF63">
    <property type="entry name" value="METALLOPEPTIDASE, PUTATIVE (AFU_ORTHOLOGUE AFUA_6G09600)-RELATED"/>
    <property type="match status" value="1"/>
</dbReference>
<gene>
    <name evidence="1" type="ORF">NSA58_07635</name>
</gene>
<accession>A0A9X2MAM8</accession>
<name>A0A9X2MAM8_9FIRM</name>
<evidence type="ECO:0000313" key="1">
    <source>
        <dbReference type="EMBL" id="MCR1822653.1"/>
    </source>
</evidence>
<dbReference type="InterPro" id="IPR002933">
    <property type="entry name" value="Peptidase_M20"/>
</dbReference>